<dbReference type="InterPro" id="IPR050807">
    <property type="entry name" value="TransReg_Diox_bact_type"/>
</dbReference>
<comment type="caution">
    <text evidence="4">The sequence shown here is derived from an EMBL/GenBank/DDBJ whole genome shotgun (WGS) entry which is preliminary data.</text>
</comment>
<dbReference type="PANTHER" id="PTHR46797:SF1">
    <property type="entry name" value="METHYLPHOSPHONATE SYNTHASE"/>
    <property type="match status" value="1"/>
</dbReference>
<gene>
    <name evidence="4" type="ORF">GB883_05690</name>
</gene>
<comment type="similarity">
    <text evidence="1">Belongs to the short-chain fatty acyl-CoA assimilation regulator (ScfR) family.</text>
</comment>
<dbReference type="InterPro" id="IPR010359">
    <property type="entry name" value="IrrE_HExxH"/>
</dbReference>
<proteinExistence type="inferred from homology"/>
<dbReference type="OrthoDB" id="9810578at2"/>
<name>A0A7J5US49_9MICO</name>
<feature type="domain" description="HTH cro/C1-type" evidence="3">
    <location>
        <begin position="40"/>
        <end position="94"/>
    </location>
</feature>
<sequence>MGEVRSFFTLGEEVASRVRPTTAERAPEEEIDLATLGARIRHARQARGLTLADLAQRVDRAPSLLSQIENGRKEPRLALLSAIARELDVTVADLMRAEPPSRRAALEIALAQAQARPLYAGLGLPEVRPSAKLPTEALEALVGLHAEVGRLASVRSATPEEARRANAELRLHMRARHNYFAEIEQLASRISAAVGHTGGPLTERGVSAVTGHLGFTLHRVADLPRATRSVTDLRNRRIYLPMAADGGHDPRTILLQTLGHFALGHTEPAGYADFLRQRVEANYFAAALMMPERPAVDFLRQAKAAKALAIDDLRDVFAVSYETAAHRFTNLATEHLGLPVHFMRVGEDGVIYKAYENDDVTFPTDVSGAIEGQIVCRYWASRAVFHNPDRYATHYQYTDMGRGTYWCTTHVERTGSGDFAIDVGVPFAHVKWFQGRETTVRATSSCPDPACCRRPPADLAARWAEHAWPSARAHSHLLAAIPPGTFPGVDDTEVYEFLDRHGAE</sequence>
<dbReference type="Pfam" id="PF06114">
    <property type="entry name" value="Peptidase_M78"/>
    <property type="match status" value="1"/>
</dbReference>
<keyword evidence="5" id="KW-1185">Reference proteome</keyword>
<dbReference type="GO" id="GO:0003677">
    <property type="term" value="F:DNA binding"/>
    <property type="evidence" value="ECO:0007669"/>
    <property type="project" value="UniProtKB-KW"/>
</dbReference>
<dbReference type="Gene3D" id="1.10.260.40">
    <property type="entry name" value="lambda repressor-like DNA-binding domains"/>
    <property type="match status" value="1"/>
</dbReference>
<dbReference type="EMBL" id="WHJE01000016">
    <property type="protein sequence ID" value="KAE8765081.1"/>
    <property type="molecule type" value="Genomic_DNA"/>
</dbReference>
<dbReference type="SMART" id="SM00530">
    <property type="entry name" value="HTH_XRE"/>
    <property type="match status" value="1"/>
</dbReference>
<dbReference type="Pfam" id="PF13560">
    <property type="entry name" value="HTH_31"/>
    <property type="match status" value="1"/>
</dbReference>
<evidence type="ECO:0000259" key="3">
    <source>
        <dbReference type="PROSITE" id="PS50943"/>
    </source>
</evidence>
<accession>A0A7J5US49</accession>
<protein>
    <submittedName>
        <fullName evidence="4">Helix-turn-helix domain-containing protein</fullName>
    </submittedName>
</protein>
<dbReference type="PANTHER" id="PTHR46797">
    <property type="entry name" value="HTH-TYPE TRANSCRIPTIONAL REGULATOR"/>
    <property type="match status" value="1"/>
</dbReference>
<dbReference type="PROSITE" id="PS50943">
    <property type="entry name" value="HTH_CROC1"/>
    <property type="match status" value="1"/>
</dbReference>
<dbReference type="GO" id="GO:0003700">
    <property type="term" value="F:DNA-binding transcription factor activity"/>
    <property type="evidence" value="ECO:0007669"/>
    <property type="project" value="TreeGrafter"/>
</dbReference>
<reference evidence="4 5" key="1">
    <citation type="submission" date="2019-10" db="EMBL/GenBank/DDBJ databases">
        <title>Georgenia wutianyii sp. nov. and Georgenia yuyongxinii sp. nov. isolated from plateau pika (Ochotona curzoniae) in the Qinghai-Tibet plateau of China.</title>
        <authorList>
            <person name="Tian Z."/>
        </authorList>
    </citation>
    <scope>NUCLEOTIDE SEQUENCE [LARGE SCALE GENOMIC DNA]</scope>
    <source>
        <strain evidence="4 5">DSM 21501</strain>
    </source>
</reference>
<dbReference type="GO" id="GO:0005829">
    <property type="term" value="C:cytosol"/>
    <property type="evidence" value="ECO:0007669"/>
    <property type="project" value="TreeGrafter"/>
</dbReference>
<dbReference type="Proteomes" id="UP000451860">
    <property type="component" value="Unassembled WGS sequence"/>
</dbReference>
<keyword evidence="2" id="KW-0238">DNA-binding</keyword>
<evidence type="ECO:0000256" key="2">
    <source>
        <dbReference type="ARBA" id="ARBA00023125"/>
    </source>
</evidence>
<dbReference type="InterPro" id="IPR010982">
    <property type="entry name" value="Lambda_DNA-bd_dom_sf"/>
</dbReference>
<dbReference type="SUPFAM" id="SSF47413">
    <property type="entry name" value="lambda repressor-like DNA-binding domains"/>
    <property type="match status" value="1"/>
</dbReference>
<evidence type="ECO:0000256" key="1">
    <source>
        <dbReference type="ARBA" id="ARBA00007227"/>
    </source>
</evidence>
<organism evidence="4 5">
    <name type="scientific">Georgenia thermotolerans</name>
    <dbReference type="NCBI Taxonomy" id="527326"/>
    <lineage>
        <taxon>Bacteria</taxon>
        <taxon>Bacillati</taxon>
        <taxon>Actinomycetota</taxon>
        <taxon>Actinomycetes</taxon>
        <taxon>Micrococcales</taxon>
        <taxon>Bogoriellaceae</taxon>
        <taxon>Georgenia</taxon>
    </lineage>
</organism>
<dbReference type="CDD" id="cd00093">
    <property type="entry name" value="HTH_XRE"/>
    <property type="match status" value="1"/>
</dbReference>
<dbReference type="AlphaFoldDB" id="A0A7J5US49"/>
<evidence type="ECO:0000313" key="5">
    <source>
        <dbReference type="Proteomes" id="UP000451860"/>
    </source>
</evidence>
<evidence type="ECO:0000313" key="4">
    <source>
        <dbReference type="EMBL" id="KAE8765081.1"/>
    </source>
</evidence>
<dbReference type="InterPro" id="IPR001387">
    <property type="entry name" value="Cro/C1-type_HTH"/>
</dbReference>